<accession>A0A381ZW74</accession>
<organism evidence="1">
    <name type="scientific">marine metagenome</name>
    <dbReference type="NCBI Taxonomy" id="408172"/>
    <lineage>
        <taxon>unclassified sequences</taxon>
        <taxon>metagenomes</taxon>
        <taxon>ecological metagenomes</taxon>
    </lineage>
</organism>
<gene>
    <name evidence="1" type="ORF">METZ01_LOCUS145946</name>
</gene>
<proteinExistence type="predicted"/>
<reference evidence="1" key="1">
    <citation type="submission" date="2018-05" db="EMBL/GenBank/DDBJ databases">
        <authorList>
            <person name="Lanie J.A."/>
            <person name="Ng W.-L."/>
            <person name="Kazmierczak K.M."/>
            <person name="Andrzejewski T.M."/>
            <person name="Davidsen T.M."/>
            <person name="Wayne K.J."/>
            <person name="Tettelin H."/>
            <person name="Glass J.I."/>
            <person name="Rusch D."/>
            <person name="Podicherti R."/>
            <person name="Tsui H.-C.T."/>
            <person name="Winkler M.E."/>
        </authorList>
    </citation>
    <scope>NUCLEOTIDE SEQUENCE</scope>
</reference>
<name>A0A381ZW74_9ZZZZ</name>
<feature type="non-terminal residue" evidence="1">
    <location>
        <position position="47"/>
    </location>
</feature>
<feature type="non-terminal residue" evidence="1">
    <location>
        <position position="1"/>
    </location>
</feature>
<sequence>NNIPNQPILPKRTQLILWLDTSNQNRRTTSQTNRTIKSRVNKYFKHH</sequence>
<dbReference type="AlphaFoldDB" id="A0A381ZW74"/>
<protein>
    <submittedName>
        <fullName evidence="1">Uncharacterized protein</fullName>
    </submittedName>
</protein>
<evidence type="ECO:0000313" key="1">
    <source>
        <dbReference type="EMBL" id="SVA93092.1"/>
    </source>
</evidence>
<dbReference type="EMBL" id="UINC01022775">
    <property type="protein sequence ID" value="SVA93092.1"/>
    <property type="molecule type" value="Genomic_DNA"/>
</dbReference>